<organism evidence="10 11">
    <name type="scientific">Punica granatum</name>
    <name type="common">Pomegranate</name>
    <dbReference type="NCBI Taxonomy" id="22663"/>
    <lineage>
        <taxon>Eukaryota</taxon>
        <taxon>Viridiplantae</taxon>
        <taxon>Streptophyta</taxon>
        <taxon>Embryophyta</taxon>
        <taxon>Tracheophyta</taxon>
        <taxon>Spermatophyta</taxon>
        <taxon>Magnoliopsida</taxon>
        <taxon>eudicotyledons</taxon>
        <taxon>Gunneridae</taxon>
        <taxon>Pentapetalae</taxon>
        <taxon>rosids</taxon>
        <taxon>malvids</taxon>
        <taxon>Myrtales</taxon>
        <taxon>Lythraceae</taxon>
        <taxon>Punica</taxon>
    </lineage>
</organism>
<evidence type="ECO:0000256" key="5">
    <source>
        <dbReference type="ARBA" id="ARBA00022989"/>
    </source>
</evidence>
<dbReference type="GO" id="GO:0016413">
    <property type="term" value="F:O-acetyltransferase activity"/>
    <property type="evidence" value="ECO:0007669"/>
    <property type="project" value="InterPro"/>
</dbReference>
<dbReference type="Pfam" id="PF14416">
    <property type="entry name" value="PMR5N"/>
    <property type="match status" value="1"/>
</dbReference>
<proteinExistence type="inferred from homology"/>
<reference evidence="11" key="1">
    <citation type="journal article" date="2017" name="Plant J.">
        <title>The pomegranate (Punica granatum L.) genome and the genomics of punicalagin biosynthesis.</title>
        <authorList>
            <person name="Qin G."/>
            <person name="Xu C."/>
            <person name="Ming R."/>
            <person name="Tang H."/>
            <person name="Guyot R."/>
            <person name="Kramer E.M."/>
            <person name="Hu Y."/>
            <person name="Yi X."/>
            <person name="Qi Y."/>
            <person name="Xu X."/>
            <person name="Gao Z."/>
            <person name="Pan H."/>
            <person name="Jian J."/>
            <person name="Tian Y."/>
            <person name="Yue Z."/>
            <person name="Xu Y."/>
        </authorList>
    </citation>
    <scope>NUCLEOTIDE SEQUENCE [LARGE SCALE GENOMIC DNA]</scope>
    <source>
        <strain evidence="11">cv. Dabenzi</strain>
    </source>
</reference>
<keyword evidence="3" id="KW-0812">Transmembrane</keyword>
<evidence type="ECO:0000259" key="8">
    <source>
        <dbReference type="Pfam" id="PF13839"/>
    </source>
</evidence>
<keyword evidence="7" id="KW-0732">Signal</keyword>
<dbReference type="EMBL" id="MTKT01002492">
    <property type="protein sequence ID" value="OWM78755.1"/>
    <property type="molecule type" value="Genomic_DNA"/>
</dbReference>
<accession>A0A218X0P9</accession>
<comment type="caution">
    <text evidence="10">The sequence shown here is derived from an EMBL/GenBank/DDBJ whole genome shotgun (WGS) entry which is preliminary data.</text>
</comment>
<keyword evidence="6" id="KW-0472">Membrane</keyword>
<protein>
    <submittedName>
        <fullName evidence="10">Uncharacterized protein</fullName>
    </submittedName>
</protein>
<feature type="domain" description="Trichome birefringence-like N-terminal" evidence="9">
    <location>
        <begin position="43"/>
        <end position="93"/>
    </location>
</feature>
<dbReference type="Proteomes" id="UP000197138">
    <property type="component" value="Unassembled WGS sequence"/>
</dbReference>
<dbReference type="InterPro" id="IPR029962">
    <property type="entry name" value="TBL"/>
</dbReference>
<gene>
    <name evidence="10" type="ORF">CDL15_Pgr002926</name>
</gene>
<sequence length="372" mass="42109">MGTLSSSSLFGAILWLVVSPFMGQLVEEGNAYQVEHRSVTESTCDLYEGTWVRDDSYPYYTSCPFLEKQFACQSNGRPDQEYMKYRWQPLNCNLTRFDGRDFLTRFTGKKIMFVGDSLSLNQWQSLTCMLYSTEPSTKYTLVRTGGISTFTFKDYNLEVRMARNAFIVDIVMTDAGRALLLDSVNGSRQLWEENDVLIFDSWHWWLHIGRKQPWDFIRLGGKTIKDMNRLAAYEIALKTWAKWADSIDPAKTKVFFQGVSPDHDNLIPIRINSSTEWGQPGAPTHCSGQTEPLLGSSYPGGPHPAEVVLEKIIGSMSKPANLLKVTKLSQLRKDGHPSVYGFGGHRGVDCTHWCLAGVPDTWNELLYAALIQ</sequence>
<evidence type="ECO:0000313" key="10">
    <source>
        <dbReference type="EMBL" id="OWM78755.1"/>
    </source>
</evidence>
<feature type="signal peptide" evidence="7">
    <location>
        <begin position="1"/>
        <end position="23"/>
    </location>
</feature>
<dbReference type="Pfam" id="PF13839">
    <property type="entry name" value="PC-Esterase"/>
    <property type="match status" value="1"/>
</dbReference>
<evidence type="ECO:0000256" key="3">
    <source>
        <dbReference type="ARBA" id="ARBA00022692"/>
    </source>
</evidence>
<dbReference type="GO" id="GO:0016020">
    <property type="term" value="C:membrane"/>
    <property type="evidence" value="ECO:0007669"/>
    <property type="project" value="UniProtKB-SubCell"/>
</dbReference>
<keyword evidence="4" id="KW-0735">Signal-anchor</keyword>
<feature type="chain" id="PRO_5012194499" evidence="7">
    <location>
        <begin position="24"/>
        <end position="372"/>
    </location>
</feature>
<evidence type="ECO:0000256" key="1">
    <source>
        <dbReference type="ARBA" id="ARBA00004167"/>
    </source>
</evidence>
<evidence type="ECO:0000256" key="6">
    <source>
        <dbReference type="ARBA" id="ARBA00023136"/>
    </source>
</evidence>
<feature type="domain" description="Trichome birefringence-like C-terminal" evidence="8">
    <location>
        <begin position="94"/>
        <end position="368"/>
    </location>
</feature>
<name>A0A218X0P9_PUNGR</name>
<evidence type="ECO:0000256" key="7">
    <source>
        <dbReference type="SAM" id="SignalP"/>
    </source>
</evidence>
<evidence type="ECO:0000256" key="4">
    <source>
        <dbReference type="ARBA" id="ARBA00022968"/>
    </source>
</evidence>
<keyword evidence="5" id="KW-1133">Transmembrane helix</keyword>
<dbReference type="PANTHER" id="PTHR32285:SF149">
    <property type="entry name" value="TRICHOME BIREFRINGENCE-LIKE N-TERMINAL DOMAIN-CONTAINING PROTEIN"/>
    <property type="match status" value="1"/>
</dbReference>
<evidence type="ECO:0000259" key="9">
    <source>
        <dbReference type="Pfam" id="PF14416"/>
    </source>
</evidence>
<dbReference type="GO" id="GO:0005794">
    <property type="term" value="C:Golgi apparatus"/>
    <property type="evidence" value="ECO:0007669"/>
    <property type="project" value="TreeGrafter"/>
</dbReference>
<dbReference type="PANTHER" id="PTHR32285">
    <property type="entry name" value="PROTEIN TRICHOME BIREFRINGENCE-LIKE 9-RELATED"/>
    <property type="match status" value="1"/>
</dbReference>
<evidence type="ECO:0000256" key="2">
    <source>
        <dbReference type="ARBA" id="ARBA00007727"/>
    </source>
</evidence>
<evidence type="ECO:0000313" key="11">
    <source>
        <dbReference type="Proteomes" id="UP000197138"/>
    </source>
</evidence>
<dbReference type="InterPro" id="IPR025846">
    <property type="entry name" value="TBL_N"/>
</dbReference>
<dbReference type="InterPro" id="IPR026057">
    <property type="entry name" value="TBL_C"/>
</dbReference>
<comment type="subcellular location">
    <subcellularLocation>
        <location evidence="1">Membrane</location>
        <topology evidence="1">Single-pass membrane protein</topology>
    </subcellularLocation>
</comment>
<comment type="similarity">
    <text evidence="2">Belongs to the PC-esterase family. TBL subfamily.</text>
</comment>
<dbReference type="AlphaFoldDB" id="A0A218X0P9"/>